<reference evidence="2 3" key="1">
    <citation type="submission" date="2020-02" db="EMBL/GenBank/DDBJ databases">
        <authorList>
            <person name="Brisse S."/>
        </authorList>
    </citation>
    <scope>NUCLEOTIDE SEQUENCE [LARGE SCALE GENOMIC DNA]</scope>
    <source>
        <strain evidence="2">CIP107547</strain>
    </source>
</reference>
<evidence type="ECO:0000313" key="3">
    <source>
        <dbReference type="Proteomes" id="UP000480222"/>
    </source>
</evidence>
<dbReference type="GO" id="GO:0016747">
    <property type="term" value="F:acyltransferase activity, transferring groups other than amino-acyl groups"/>
    <property type="evidence" value="ECO:0007669"/>
    <property type="project" value="InterPro"/>
</dbReference>
<dbReference type="AlphaFoldDB" id="A0A2T1BRV3"/>
<feature type="domain" description="N-acetyltransferase" evidence="1">
    <location>
        <begin position="110"/>
        <end position="166"/>
    </location>
</feature>
<evidence type="ECO:0000313" key="2">
    <source>
        <dbReference type="EMBL" id="CAB0612152.1"/>
    </source>
</evidence>
<evidence type="ECO:0000259" key="1">
    <source>
        <dbReference type="Pfam" id="PF13508"/>
    </source>
</evidence>
<sequence>MVYVAITIVRVPGPAFSYHCPDFVRLYIEAMGYSPTIAPARIRVWRNAITEQGFVAVCAIDDSSDNPAAIGEGIVGIGYGFTGRSEHWWDQQIHRGLAEQKCPPVARPYFELAELHVSPRAQGQGIGRSLLHALIKHCGHELILLSTPEVPDEKNAAFHLYRSCGFDDLLRNFMFEGDRRPFAVLQRKAHRN</sequence>
<dbReference type="Pfam" id="PF13508">
    <property type="entry name" value="Acetyltransf_7"/>
    <property type="match status" value="1"/>
</dbReference>
<dbReference type="KEGG" id="cdi:DIP1610"/>
<organism evidence="2 3">
    <name type="scientific">Corynebacterium diphtheriae</name>
    <dbReference type="NCBI Taxonomy" id="1717"/>
    <lineage>
        <taxon>Bacteria</taxon>
        <taxon>Bacillati</taxon>
        <taxon>Actinomycetota</taxon>
        <taxon>Actinomycetes</taxon>
        <taxon>Mycobacteriales</taxon>
        <taxon>Corynebacteriaceae</taxon>
        <taxon>Corynebacterium</taxon>
    </lineage>
</organism>
<keyword evidence="2" id="KW-0808">Transferase</keyword>
<dbReference type="InterPro" id="IPR000182">
    <property type="entry name" value="GNAT_dom"/>
</dbReference>
<name>A0A2T1BRV3_CORDP</name>
<protein>
    <submittedName>
        <fullName evidence="2">N-acetyltransferase</fullName>
    </submittedName>
</protein>
<dbReference type="Gene3D" id="3.40.630.30">
    <property type="match status" value="1"/>
</dbReference>
<dbReference type="OMA" id="HWWSTVV"/>
<dbReference type="RefSeq" id="WP_010935193.1">
    <property type="nucleotide sequence ID" value="NZ_CABVGJ010000001.1"/>
</dbReference>
<dbReference type="CDD" id="cd04301">
    <property type="entry name" value="NAT_SF"/>
    <property type="match status" value="1"/>
</dbReference>
<dbReference type="SUPFAM" id="SSF55729">
    <property type="entry name" value="Acyl-CoA N-acyltransferases (Nat)"/>
    <property type="match status" value="1"/>
</dbReference>
<dbReference type="Proteomes" id="UP000480222">
    <property type="component" value="Unassembled WGS sequence"/>
</dbReference>
<accession>A0A2T1BRV3</accession>
<gene>
    <name evidence="2" type="ORF">CIP107547_01813</name>
</gene>
<dbReference type="InterPro" id="IPR016181">
    <property type="entry name" value="Acyl_CoA_acyltransferase"/>
</dbReference>
<dbReference type="OrthoDB" id="3692150at2"/>
<comment type="caution">
    <text evidence="2">The sequence shown here is derived from an EMBL/GenBank/DDBJ whole genome shotgun (WGS) entry which is preliminary data.</text>
</comment>
<dbReference type="EMBL" id="CADDAV010000021">
    <property type="protein sequence ID" value="CAB0612152.1"/>
    <property type="molecule type" value="Genomic_DNA"/>
</dbReference>
<proteinExistence type="predicted"/>